<gene>
    <name evidence="2" type="ORF">HDU87_008771</name>
</gene>
<dbReference type="EMBL" id="JADGJQ010000095">
    <property type="protein sequence ID" value="KAJ3170477.1"/>
    <property type="molecule type" value="Genomic_DNA"/>
</dbReference>
<name>A0AAD5TCN3_9FUNG</name>
<evidence type="ECO:0000256" key="1">
    <source>
        <dbReference type="SAM" id="MobiDB-lite"/>
    </source>
</evidence>
<sequence length="319" mass="35850">MDDPLFVSAVKATTLSWTEYSAELQSQLDKLPKEKTRNSTEKRQAKRLMKWLGRASEFNLIKGNEAEERKMVLDIHKAQVGTTTHIVNNVFPTKRPANAMVNKTKKAKTTATQPLSPSATENRKDASDEQTDFGAQDLAACRAMLLKISPKLEGIYLIRLGRLKDLRVPMAITNGDKDNDCRLKEWIDGRGWRTLSSGPETLKDGSKRKVNRVEVIVVPAKFVPELRKQYETLLDDLGGLPLAAAVEALEQAGERERTLNAALLKAERATCDAKIARVEAEIQVLTTKLKYERRIAERDADEIKRLRAENKSLRKCLGK</sequence>
<feature type="region of interest" description="Disordered" evidence="1">
    <location>
        <begin position="104"/>
        <end position="131"/>
    </location>
</feature>
<dbReference type="Proteomes" id="UP001212152">
    <property type="component" value="Unassembled WGS sequence"/>
</dbReference>
<evidence type="ECO:0000313" key="3">
    <source>
        <dbReference type="Proteomes" id="UP001212152"/>
    </source>
</evidence>
<dbReference type="AlphaFoldDB" id="A0AAD5TCN3"/>
<keyword evidence="3" id="KW-1185">Reference proteome</keyword>
<protein>
    <submittedName>
        <fullName evidence="2">Uncharacterized protein</fullName>
    </submittedName>
</protein>
<comment type="caution">
    <text evidence="2">The sequence shown here is derived from an EMBL/GenBank/DDBJ whole genome shotgun (WGS) entry which is preliminary data.</text>
</comment>
<accession>A0AAD5TCN3</accession>
<evidence type="ECO:0000313" key="2">
    <source>
        <dbReference type="EMBL" id="KAJ3170477.1"/>
    </source>
</evidence>
<reference evidence="2" key="1">
    <citation type="submission" date="2020-05" db="EMBL/GenBank/DDBJ databases">
        <title>Phylogenomic resolution of chytrid fungi.</title>
        <authorList>
            <person name="Stajich J.E."/>
            <person name="Amses K."/>
            <person name="Simmons R."/>
            <person name="Seto K."/>
            <person name="Myers J."/>
            <person name="Bonds A."/>
            <person name="Quandt C.A."/>
            <person name="Barry K."/>
            <person name="Liu P."/>
            <person name="Grigoriev I."/>
            <person name="Longcore J.E."/>
            <person name="James T.Y."/>
        </authorList>
    </citation>
    <scope>NUCLEOTIDE SEQUENCE</scope>
    <source>
        <strain evidence="2">JEL0379</strain>
    </source>
</reference>
<organism evidence="2 3">
    <name type="scientific">Geranomyces variabilis</name>
    <dbReference type="NCBI Taxonomy" id="109894"/>
    <lineage>
        <taxon>Eukaryota</taxon>
        <taxon>Fungi</taxon>
        <taxon>Fungi incertae sedis</taxon>
        <taxon>Chytridiomycota</taxon>
        <taxon>Chytridiomycota incertae sedis</taxon>
        <taxon>Chytridiomycetes</taxon>
        <taxon>Spizellomycetales</taxon>
        <taxon>Powellomycetaceae</taxon>
        <taxon>Geranomyces</taxon>
    </lineage>
</organism>
<proteinExistence type="predicted"/>